<protein>
    <submittedName>
        <fullName evidence="2">Uncharacterized protein</fullName>
    </submittedName>
</protein>
<organism evidence="2 3">
    <name type="scientific">Heterodera trifolii</name>
    <dbReference type="NCBI Taxonomy" id="157864"/>
    <lineage>
        <taxon>Eukaryota</taxon>
        <taxon>Metazoa</taxon>
        <taxon>Ecdysozoa</taxon>
        <taxon>Nematoda</taxon>
        <taxon>Chromadorea</taxon>
        <taxon>Rhabditida</taxon>
        <taxon>Tylenchina</taxon>
        <taxon>Tylenchomorpha</taxon>
        <taxon>Tylenchoidea</taxon>
        <taxon>Heteroderidae</taxon>
        <taxon>Heteroderinae</taxon>
        <taxon>Heterodera</taxon>
    </lineage>
</organism>
<sequence length="118" mass="13235">MMALIYEVVKFPGEKELGRPRPSDVSTSEESRRPNISREFGLVDHLRHSFSRPSHQKSNLKDTSRNGVDATVRNGLRRLGDVVVLISFLALGVDNNDLCSSDTQGLLTLPNCYVFLIY</sequence>
<evidence type="ECO:0000256" key="1">
    <source>
        <dbReference type="SAM" id="MobiDB-lite"/>
    </source>
</evidence>
<gene>
    <name evidence="2" type="ORF">niasHT_012422</name>
</gene>
<keyword evidence="3" id="KW-1185">Reference proteome</keyword>
<evidence type="ECO:0000313" key="2">
    <source>
        <dbReference type="EMBL" id="KAL3112317.1"/>
    </source>
</evidence>
<name>A0ABD2LBM8_9BILA</name>
<evidence type="ECO:0000313" key="3">
    <source>
        <dbReference type="Proteomes" id="UP001620626"/>
    </source>
</evidence>
<reference evidence="2 3" key="1">
    <citation type="submission" date="2024-10" db="EMBL/GenBank/DDBJ databases">
        <authorList>
            <person name="Kim D."/>
        </authorList>
    </citation>
    <scope>NUCLEOTIDE SEQUENCE [LARGE SCALE GENOMIC DNA]</scope>
    <source>
        <strain evidence="2">BH-2024</strain>
    </source>
</reference>
<accession>A0ABD2LBM8</accession>
<comment type="caution">
    <text evidence="2">The sequence shown here is derived from an EMBL/GenBank/DDBJ whole genome shotgun (WGS) entry which is preliminary data.</text>
</comment>
<dbReference type="EMBL" id="JBICBT010000476">
    <property type="protein sequence ID" value="KAL3112317.1"/>
    <property type="molecule type" value="Genomic_DNA"/>
</dbReference>
<dbReference type="Proteomes" id="UP001620626">
    <property type="component" value="Unassembled WGS sequence"/>
</dbReference>
<dbReference type="AlphaFoldDB" id="A0ABD2LBM8"/>
<feature type="region of interest" description="Disordered" evidence="1">
    <location>
        <begin position="15"/>
        <end position="34"/>
    </location>
</feature>
<proteinExistence type="predicted"/>